<feature type="transmembrane region" description="Helical" evidence="1">
    <location>
        <begin position="315"/>
        <end position="331"/>
    </location>
</feature>
<feature type="transmembrane region" description="Helical" evidence="1">
    <location>
        <begin position="363"/>
        <end position="383"/>
    </location>
</feature>
<evidence type="ECO:0000313" key="4">
    <source>
        <dbReference type="EMBL" id="QCX00720.1"/>
    </source>
</evidence>
<feature type="domain" description="Lnb-like transmembrane" evidence="3">
    <location>
        <begin position="249"/>
        <end position="385"/>
    </location>
</feature>
<dbReference type="InterPro" id="IPR057436">
    <property type="entry name" value="5TMH_Lnb"/>
</dbReference>
<keyword evidence="5" id="KW-1185">Reference proteome</keyword>
<dbReference type="RefSeq" id="WP_138853065.1">
    <property type="nucleotide sequence ID" value="NZ_CP040710.1"/>
</dbReference>
<feature type="transmembrane region" description="Helical" evidence="1">
    <location>
        <begin position="251"/>
        <end position="272"/>
    </location>
</feature>
<dbReference type="AlphaFoldDB" id="A0A5B7SV62"/>
<keyword evidence="1" id="KW-1133">Transmembrane helix</keyword>
<evidence type="ECO:0000313" key="5">
    <source>
        <dbReference type="Proteomes" id="UP000310017"/>
    </source>
</evidence>
<organism evidence="4 5">
    <name type="scientific">Aggregatimonas sangjinii</name>
    <dbReference type="NCBI Taxonomy" id="2583587"/>
    <lineage>
        <taxon>Bacteria</taxon>
        <taxon>Pseudomonadati</taxon>
        <taxon>Bacteroidota</taxon>
        <taxon>Flavobacteriia</taxon>
        <taxon>Flavobacteriales</taxon>
        <taxon>Flavobacteriaceae</taxon>
        <taxon>Aggregatimonas</taxon>
    </lineage>
</organism>
<feature type="transmembrane region" description="Helical" evidence="1">
    <location>
        <begin position="338"/>
        <end position="357"/>
    </location>
</feature>
<dbReference type="Pfam" id="PF13387">
    <property type="entry name" value="Lnb_N"/>
    <property type="match status" value="1"/>
</dbReference>
<keyword evidence="1" id="KW-0472">Membrane</keyword>
<evidence type="ECO:0000259" key="3">
    <source>
        <dbReference type="Pfam" id="PF25221"/>
    </source>
</evidence>
<dbReference type="InterPro" id="IPR025178">
    <property type="entry name" value="Lnb_N"/>
</dbReference>
<proteinExistence type="predicted"/>
<keyword evidence="1" id="KW-0812">Transmembrane</keyword>
<dbReference type="OrthoDB" id="319167at2"/>
<dbReference type="KEGG" id="asag:FGM00_11605"/>
<evidence type="ECO:0000259" key="2">
    <source>
        <dbReference type="Pfam" id="PF13387"/>
    </source>
</evidence>
<evidence type="ECO:0000256" key="1">
    <source>
        <dbReference type="SAM" id="Phobius"/>
    </source>
</evidence>
<sequence length="397" mass="46197">MRSKIALIFIGFLWGVVGFCQQTELSPLSKVSVLTVGTADELHSKFGHSAIRIVDPTVGLDIVYNYGMFDFDDPDFYIKFTHGKLDYRIAKESFPHFIRTYEYENRWVKEQVLDLQNADKEALLSFLENNLRPENRYYKYDFLFDNCATRIPDALQKATAGELVFRENHLEKRYTFRELIHQNLKVNSWSNFGIDLALGSVIDKEATAYQHMFLPHYVFDQLNNTAINGKSLVSSQQELLAQRSEKAKSNFLASPLFWLPVLMVLVMAITYFDNKKLRRSRWIDFFLFFVTGIAGAVVLFLWFATDHQATKINFNFLWAFAPNLILAFVLLKKRFPNWLKLYIAVLLALLGAVPLLWIFKIQVFSPLILFILVSLCIRYLFLLKLSKMDNTERIVID</sequence>
<feature type="domain" description="Lnb N-terminal periplasmic" evidence="2">
    <location>
        <begin position="30"/>
        <end position="179"/>
    </location>
</feature>
<reference evidence="4 5" key="1">
    <citation type="submission" date="2019-05" db="EMBL/GenBank/DDBJ databases">
        <title>Genome sequencing of F202Z8.</title>
        <authorList>
            <person name="Kwon Y.M."/>
        </authorList>
    </citation>
    <scope>NUCLEOTIDE SEQUENCE [LARGE SCALE GENOMIC DNA]</scope>
    <source>
        <strain evidence="4 5">F202Z8</strain>
    </source>
</reference>
<dbReference type="Proteomes" id="UP000310017">
    <property type="component" value="Chromosome"/>
</dbReference>
<protein>
    <submittedName>
        <fullName evidence="4">DUF4105 domain-containing protein</fullName>
    </submittedName>
</protein>
<dbReference type="EMBL" id="CP040710">
    <property type="protein sequence ID" value="QCX00720.1"/>
    <property type="molecule type" value="Genomic_DNA"/>
</dbReference>
<gene>
    <name evidence="4" type="ORF">FGM00_11605</name>
</gene>
<feature type="transmembrane region" description="Helical" evidence="1">
    <location>
        <begin position="284"/>
        <end position="303"/>
    </location>
</feature>
<name>A0A5B7SV62_9FLAO</name>
<dbReference type="Pfam" id="PF25221">
    <property type="entry name" value="5TMH_Lnb"/>
    <property type="match status" value="1"/>
</dbReference>
<accession>A0A5B7SV62</accession>